<accession>A0AAD8XTX8</accession>
<dbReference type="PANTHER" id="PTHR45661:SF3">
    <property type="entry name" value="IG-LIKE DOMAIN-CONTAINING PROTEIN"/>
    <property type="match status" value="1"/>
</dbReference>
<evidence type="ECO:0000313" key="2">
    <source>
        <dbReference type="Proteomes" id="UP001224775"/>
    </source>
</evidence>
<dbReference type="EMBL" id="JATAAI010000050">
    <property type="protein sequence ID" value="KAK1733383.1"/>
    <property type="molecule type" value="Genomic_DNA"/>
</dbReference>
<evidence type="ECO:0000313" key="1">
    <source>
        <dbReference type="EMBL" id="KAK1733383.1"/>
    </source>
</evidence>
<dbReference type="Proteomes" id="UP001224775">
    <property type="component" value="Unassembled WGS sequence"/>
</dbReference>
<name>A0AAD8XTX8_9STRA</name>
<feature type="non-terminal residue" evidence="1">
    <location>
        <position position="224"/>
    </location>
</feature>
<keyword evidence="2" id="KW-1185">Reference proteome</keyword>
<protein>
    <recommendedName>
        <fullName evidence="3">Leucine-rich repeat domain-containing protein</fullName>
    </recommendedName>
</protein>
<dbReference type="SUPFAM" id="SSF52058">
    <property type="entry name" value="L domain-like"/>
    <property type="match status" value="1"/>
</dbReference>
<dbReference type="PANTHER" id="PTHR45661">
    <property type="entry name" value="SURFACE ANTIGEN"/>
    <property type="match status" value="1"/>
</dbReference>
<gene>
    <name evidence="1" type="ORF">QTG54_015942</name>
</gene>
<sequence length="224" mass="24366">MMMAADGYYTFTGRDGEVIPPGVTRVRIHESITVIPAAAFNGNPSIEELDCHDRVKTVGESAFFNCPSLRIVRMPGVKVVKRCAFMSCIALTDVECGKLEIIGFGAFDGCALTCINVPSARIVGGGAFYECDALTKVKFGKELESIRVGAFYCCTSLERITIPLKDGMITRNDIFQGCENLKHVDLVGGGGVHETIAALLLEGWKYDLKEKFYAINQILPNTPA</sequence>
<dbReference type="Gene3D" id="3.80.10.10">
    <property type="entry name" value="Ribonuclease Inhibitor"/>
    <property type="match status" value="1"/>
</dbReference>
<organism evidence="1 2">
    <name type="scientific">Skeletonema marinoi</name>
    <dbReference type="NCBI Taxonomy" id="267567"/>
    <lineage>
        <taxon>Eukaryota</taxon>
        <taxon>Sar</taxon>
        <taxon>Stramenopiles</taxon>
        <taxon>Ochrophyta</taxon>
        <taxon>Bacillariophyta</taxon>
        <taxon>Coscinodiscophyceae</taxon>
        <taxon>Thalassiosirophycidae</taxon>
        <taxon>Thalassiosirales</taxon>
        <taxon>Skeletonemataceae</taxon>
        <taxon>Skeletonema</taxon>
        <taxon>Skeletonema marinoi-dohrnii complex</taxon>
    </lineage>
</organism>
<dbReference type="Pfam" id="PF13306">
    <property type="entry name" value="LRR_5"/>
    <property type="match status" value="1"/>
</dbReference>
<dbReference type="InterPro" id="IPR032675">
    <property type="entry name" value="LRR_dom_sf"/>
</dbReference>
<dbReference type="AlphaFoldDB" id="A0AAD8XTX8"/>
<dbReference type="InterPro" id="IPR026906">
    <property type="entry name" value="LRR_5"/>
</dbReference>
<evidence type="ECO:0008006" key="3">
    <source>
        <dbReference type="Google" id="ProtNLM"/>
    </source>
</evidence>
<comment type="caution">
    <text evidence="1">The sequence shown here is derived from an EMBL/GenBank/DDBJ whole genome shotgun (WGS) entry which is preliminary data.</text>
</comment>
<dbReference type="InterPro" id="IPR053139">
    <property type="entry name" value="Surface_bspA-like"/>
</dbReference>
<reference evidence="1" key="1">
    <citation type="submission" date="2023-06" db="EMBL/GenBank/DDBJ databases">
        <title>Survivors Of The Sea: Transcriptome response of Skeletonema marinoi to long-term dormancy.</title>
        <authorList>
            <person name="Pinder M.I.M."/>
            <person name="Kourtchenko O."/>
            <person name="Robertson E.K."/>
            <person name="Larsson T."/>
            <person name="Maumus F."/>
            <person name="Osuna-Cruz C.M."/>
            <person name="Vancaester E."/>
            <person name="Stenow R."/>
            <person name="Vandepoele K."/>
            <person name="Ploug H."/>
            <person name="Bruchert V."/>
            <person name="Godhe A."/>
            <person name="Topel M."/>
        </authorList>
    </citation>
    <scope>NUCLEOTIDE SEQUENCE</scope>
    <source>
        <strain evidence="1">R05AC</strain>
    </source>
</reference>
<proteinExistence type="predicted"/>